<evidence type="ECO:0000313" key="1">
    <source>
        <dbReference type="EMBL" id="PWA46522.1"/>
    </source>
</evidence>
<proteinExistence type="predicted"/>
<gene>
    <name evidence="1" type="ORF">CTI12_AA507890</name>
</gene>
<sequence length="118" mass="13457">MLGELITNSLVLILGYAYPAFECFKTLEKHGVENGELRFWCLYWLDWATKCSSTYATFNAKMSLNSVIWRVNYWSVTSPTCHNNCPLASQYVPSRNPPACTALRHNKAEEDELAELTT</sequence>
<dbReference type="STRING" id="35608.A0A2U1LBZ5"/>
<comment type="caution">
    <text evidence="1">The sequence shown here is derived from an EMBL/GenBank/DDBJ whole genome shotgun (WGS) entry which is preliminary data.</text>
</comment>
<accession>A0A2U1LBZ5</accession>
<reference evidence="1 2" key="1">
    <citation type="journal article" date="2018" name="Mol. Plant">
        <title>The genome of Artemisia annua provides insight into the evolution of Asteraceae family and artemisinin biosynthesis.</title>
        <authorList>
            <person name="Shen Q."/>
            <person name="Zhang L."/>
            <person name="Liao Z."/>
            <person name="Wang S."/>
            <person name="Yan T."/>
            <person name="Shi P."/>
            <person name="Liu M."/>
            <person name="Fu X."/>
            <person name="Pan Q."/>
            <person name="Wang Y."/>
            <person name="Lv Z."/>
            <person name="Lu X."/>
            <person name="Zhang F."/>
            <person name="Jiang W."/>
            <person name="Ma Y."/>
            <person name="Chen M."/>
            <person name="Hao X."/>
            <person name="Li L."/>
            <person name="Tang Y."/>
            <person name="Lv G."/>
            <person name="Zhou Y."/>
            <person name="Sun X."/>
            <person name="Brodelius P.E."/>
            <person name="Rose J.K.C."/>
            <person name="Tang K."/>
        </authorList>
    </citation>
    <scope>NUCLEOTIDE SEQUENCE [LARGE SCALE GENOMIC DNA]</scope>
    <source>
        <strain evidence="2">cv. Huhao1</strain>
        <tissue evidence="1">Leaf</tissue>
    </source>
</reference>
<protein>
    <submittedName>
        <fullName evidence="1">TB2/DP1/HVA22-related protein</fullName>
    </submittedName>
</protein>
<name>A0A2U1LBZ5_ARTAN</name>
<keyword evidence="2" id="KW-1185">Reference proteome</keyword>
<dbReference type="AlphaFoldDB" id="A0A2U1LBZ5"/>
<dbReference type="OrthoDB" id="1938201at2759"/>
<evidence type="ECO:0000313" key="2">
    <source>
        <dbReference type="Proteomes" id="UP000245207"/>
    </source>
</evidence>
<dbReference type="Proteomes" id="UP000245207">
    <property type="component" value="Unassembled WGS sequence"/>
</dbReference>
<organism evidence="1 2">
    <name type="scientific">Artemisia annua</name>
    <name type="common">Sweet wormwood</name>
    <dbReference type="NCBI Taxonomy" id="35608"/>
    <lineage>
        <taxon>Eukaryota</taxon>
        <taxon>Viridiplantae</taxon>
        <taxon>Streptophyta</taxon>
        <taxon>Embryophyta</taxon>
        <taxon>Tracheophyta</taxon>
        <taxon>Spermatophyta</taxon>
        <taxon>Magnoliopsida</taxon>
        <taxon>eudicotyledons</taxon>
        <taxon>Gunneridae</taxon>
        <taxon>Pentapetalae</taxon>
        <taxon>asterids</taxon>
        <taxon>campanulids</taxon>
        <taxon>Asterales</taxon>
        <taxon>Asteraceae</taxon>
        <taxon>Asteroideae</taxon>
        <taxon>Anthemideae</taxon>
        <taxon>Artemisiinae</taxon>
        <taxon>Artemisia</taxon>
    </lineage>
</organism>
<dbReference type="EMBL" id="PKPP01010242">
    <property type="protein sequence ID" value="PWA46522.1"/>
    <property type="molecule type" value="Genomic_DNA"/>
</dbReference>